<proteinExistence type="predicted"/>
<dbReference type="PANTHER" id="PTHR35446:SF2">
    <property type="entry name" value="CARBOXYMUCONOLACTONE DECARBOXYLASE-LIKE DOMAIN-CONTAINING PROTEIN"/>
    <property type="match status" value="1"/>
</dbReference>
<name>A0ABD5NY23_9EURY</name>
<organism evidence="1 2">
    <name type="scientific">Natribaculum luteum</name>
    <dbReference type="NCBI Taxonomy" id="1586232"/>
    <lineage>
        <taxon>Archaea</taxon>
        <taxon>Methanobacteriati</taxon>
        <taxon>Methanobacteriota</taxon>
        <taxon>Stenosarchaea group</taxon>
        <taxon>Halobacteria</taxon>
        <taxon>Halobacteriales</taxon>
        <taxon>Natrialbaceae</taxon>
        <taxon>Natribaculum</taxon>
    </lineage>
</organism>
<protein>
    <submittedName>
        <fullName evidence="1">Carboxymuconolactone decarboxylase family protein</fullName>
    </submittedName>
</protein>
<reference evidence="1 2" key="1">
    <citation type="journal article" date="2014" name="Int. J. Syst. Evol. Microbiol.">
        <title>Complete genome sequence of Corynebacterium casei LMG S-19264T (=DSM 44701T), isolated from a smear-ripened cheese.</title>
        <authorList>
            <consortium name="US DOE Joint Genome Institute (JGI-PGF)"/>
            <person name="Walter F."/>
            <person name="Albersmeier A."/>
            <person name="Kalinowski J."/>
            <person name="Ruckert C."/>
        </authorList>
    </citation>
    <scope>NUCLEOTIDE SEQUENCE [LARGE SCALE GENOMIC DNA]</scope>
    <source>
        <strain evidence="1 2">IBRC-M 10912</strain>
    </source>
</reference>
<sequence>MTSRIDVLEPGETDDEEANRRLEEAREGWYGDSAFFGAMAHQPGLLTQLMDTFDAFPASETIDTELLELMRLRVAEVHRCAYCATVRTQAVAEDVAPREEAVFGEELDADELSRREELAVRLADQMSEDPHRITDEFFDELRTVFSEEEIVELALFASIEVGLDRFSIALTLDTTDESPYPSGLEYPFDRSEVDQ</sequence>
<evidence type="ECO:0000313" key="2">
    <source>
        <dbReference type="Proteomes" id="UP001595821"/>
    </source>
</evidence>
<dbReference type="GeneID" id="71855859"/>
<gene>
    <name evidence="1" type="ORF">ACFOZ7_07620</name>
</gene>
<dbReference type="Gene3D" id="1.20.1290.10">
    <property type="entry name" value="AhpD-like"/>
    <property type="match status" value="1"/>
</dbReference>
<comment type="caution">
    <text evidence="1">The sequence shown here is derived from an EMBL/GenBank/DDBJ whole genome shotgun (WGS) entry which is preliminary data.</text>
</comment>
<dbReference type="EMBL" id="JBHSDJ010000019">
    <property type="protein sequence ID" value="MFC4246867.1"/>
    <property type="molecule type" value="Genomic_DNA"/>
</dbReference>
<dbReference type="InterPro" id="IPR029032">
    <property type="entry name" value="AhpD-like"/>
</dbReference>
<dbReference type="RefSeq" id="WP_246975879.1">
    <property type="nucleotide sequence ID" value="NZ_CP095398.1"/>
</dbReference>
<evidence type="ECO:0000313" key="1">
    <source>
        <dbReference type="EMBL" id="MFC4246867.1"/>
    </source>
</evidence>
<dbReference type="SUPFAM" id="SSF69118">
    <property type="entry name" value="AhpD-like"/>
    <property type="match status" value="1"/>
</dbReference>
<dbReference type="Proteomes" id="UP001595821">
    <property type="component" value="Unassembled WGS sequence"/>
</dbReference>
<dbReference type="AlphaFoldDB" id="A0ABD5NY23"/>
<dbReference type="PANTHER" id="PTHR35446">
    <property type="entry name" value="SI:CH211-175M2.5"/>
    <property type="match status" value="1"/>
</dbReference>
<accession>A0ABD5NY23</accession>